<keyword evidence="12" id="KW-1185">Reference proteome</keyword>
<dbReference type="GO" id="GO:0015291">
    <property type="term" value="F:secondary active transmembrane transporter activity"/>
    <property type="evidence" value="ECO:0007669"/>
    <property type="project" value="UniProtKB-ARBA"/>
</dbReference>
<dbReference type="InterPro" id="IPR004737">
    <property type="entry name" value="NO3_transporter_NarK/NarU-like"/>
</dbReference>
<dbReference type="PANTHER" id="PTHR23515">
    <property type="entry name" value="HIGH-AFFINITY NITRATE TRANSPORTER 2.3"/>
    <property type="match status" value="1"/>
</dbReference>
<feature type="transmembrane region" description="Helical" evidence="10">
    <location>
        <begin position="258"/>
        <end position="283"/>
    </location>
</feature>
<evidence type="ECO:0000256" key="8">
    <source>
        <dbReference type="ARBA" id="ARBA00023063"/>
    </source>
</evidence>
<dbReference type="InterPro" id="IPR011701">
    <property type="entry name" value="MFS"/>
</dbReference>
<keyword evidence="4 10" id="KW-1003">Cell membrane</keyword>
<keyword evidence="7 10" id="KW-1133">Transmembrane helix</keyword>
<sequence length="469" mass="50383">MRTQPLATRRGRTLEIWTPEDKAFWEREGEAVAKLNLWISVPALFLAFAIWQVWSAVAVQLPALGFKYSTNQLFWLAAAPALSGATLRIFYSFMVPIFGGRRWTAISTASLLVPAIGIGFAVQDNTTSYPTMLILALLCGFGGGNFSSSMANISFFFPRERKGSALGVNAGLGNLGVSVVQFLSPLVVTAGVFGVFGGASQAIVKNGVMTQVWTQNAAFIWVPWILIATLAAWFGMNDLSDAKASFAAQAAIFRRKDNWLMCVLYLGTFGSFIGYAAGFPLLIKSQFPGINALAYAWLGPLIGAVIRPFGGWLADKLGGAPVTLWNFVVMALAVVGVLYFLPSGPSGGSFGGFFASFLVLFMTSGIGNGSTFRMIPVIFQALKLREVNPSDREAVQRATKEGNTEAAATLGFSAAMAAYGGFFIPKSYGSSISLTGGPEAALYLFIGFYAICIAVTWWRYARRNAPMPC</sequence>
<evidence type="ECO:0000256" key="9">
    <source>
        <dbReference type="ARBA" id="ARBA00023136"/>
    </source>
</evidence>
<feature type="transmembrane region" description="Helical" evidence="10">
    <location>
        <begin position="322"/>
        <end position="341"/>
    </location>
</feature>
<feature type="transmembrane region" description="Helical" evidence="10">
    <location>
        <begin position="406"/>
        <end position="428"/>
    </location>
</feature>
<keyword evidence="6 10" id="KW-0812">Transmembrane</keyword>
<evidence type="ECO:0000256" key="2">
    <source>
        <dbReference type="ARBA" id="ARBA00008432"/>
    </source>
</evidence>
<proteinExistence type="inferred from homology"/>
<feature type="transmembrane region" description="Helical" evidence="10">
    <location>
        <begin position="289"/>
        <end position="310"/>
    </location>
</feature>
<feature type="transmembrane region" description="Helical" evidence="10">
    <location>
        <begin position="177"/>
        <end position="198"/>
    </location>
</feature>
<evidence type="ECO:0000256" key="10">
    <source>
        <dbReference type="RuleBase" id="RU366033"/>
    </source>
</evidence>
<dbReference type="RefSeq" id="WP_085227714.1">
    <property type="nucleotide sequence ID" value="NZ_BSQD01000006.1"/>
</dbReference>
<dbReference type="Pfam" id="PF07690">
    <property type="entry name" value="MFS_1"/>
    <property type="match status" value="1"/>
</dbReference>
<dbReference type="GeneID" id="95550389"/>
<dbReference type="NCBIfam" id="TIGR00886">
    <property type="entry name" value="2A0108"/>
    <property type="match status" value="1"/>
</dbReference>
<reference evidence="12" key="1">
    <citation type="submission" date="2017-04" db="EMBL/GenBank/DDBJ databases">
        <authorList>
            <person name="Varghese N."/>
            <person name="Submissions S."/>
        </authorList>
    </citation>
    <scope>NUCLEOTIDE SEQUENCE [LARGE SCALE GENOMIC DNA]</scope>
    <source>
        <strain evidence="12">Ballard 720</strain>
    </source>
</reference>
<dbReference type="GO" id="GO:0015112">
    <property type="term" value="F:nitrate transmembrane transporter activity"/>
    <property type="evidence" value="ECO:0007669"/>
    <property type="project" value="UniProtKB-UniRule"/>
</dbReference>
<feature type="transmembrane region" description="Helical" evidence="10">
    <location>
        <begin position="440"/>
        <end position="458"/>
    </location>
</feature>
<evidence type="ECO:0000256" key="3">
    <source>
        <dbReference type="ARBA" id="ARBA00022448"/>
    </source>
</evidence>
<dbReference type="STRING" id="28094.SAMN06295900_1068"/>
<comment type="subcellular location">
    <subcellularLocation>
        <location evidence="1">Cell inner membrane</location>
        <topology evidence="1">Multi-pass membrane protein</topology>
    </subcellularLocation>
    <subcellularLocation>
        <location evidence="10">Cell membrane</location>
        <topology evidence="10">Multi-pass membrane protein</topology>
    </subcellularLocation>
</comment>
<dbReference type="CDD" id="cd17341">
    <property type="entry name" value="MFS_NRT2_like"/>
    <property type="match status" value="1"/>
</dbReference>
<dbReference type="Proteomes" id="UP000192911">
    <property type="component" value="Unassembled WGS sequence"/>
</dbReference>
<evidence type="ECO:0000256" key="4">
    <source>
        <dbReference type="ARBA" id="ARBA00022475"/>
    </source>
</evidence>
<dbReference type="AlphaFoldDB" id="A0A1X7ELD5"/>
<feature type="transmembrane region" description="Helical" evidence="10">
    <location>
        <begin position="103"/>
        <end position="122"/>
    </location>
</feature>
<keyword evidence="5" id="KW-0997">Cell inner membrane</keyword>
<evidence type="ECO:0000256" key="6">
    <source>
        <dbReference type="ARBA" id="ARBA00022692"/>
    </source>
</evidence>
<dbReference type="InterPro" id="IPR044772">
    <property type="entry name" value="NO3_transporter"/>
</dbReference>
<dbReference type="EMBL" id="FXAH01000006">
    <property type="protein sequence ID" value="SMF35946.1"/>
    <property type="molecule type" value="Genomic_DNA"/>
</dbReference>
<protein>
    <recommendedName>
        <fullName evidence="10">Nitrate/nitrite transporter</fullName>
    </recommendedName>
</protein>
<dbReference type="Gene3D" id="1.20.1250.20">
    <property type="entry name" value="MFS general substrate transporter like domains"/>
    <property type="match status" value="1"/>
</dbReference>
<feature type="transmembrane region" description="Helical" evidence="10">
    <location>
        <begin position="35"/>
        <end position="54"/>
    </location>
</feature>
<feature type="transmembrane region" description="Helical" evidence="10">
    <location>
        <begin position="353"/>
        <end position="375"/>
    </location>
</feature>
<keyword evidence="9 10" id="KW-0472">Membrane</keyword>
<dbReference type="GO" id="GO:0005886">
    <property type="term" value="C:plasma membrane"/>
    <property type="evidence" value="ECO:0007669"/>
    <property type="project" value="UniProtKB-SubCell"/>
</dbReference>
<gene>
    <name evidence="11" type="ORF">SAMN06295900_1068</name>
</gene>
<keyword evidence="3 10" id="KW-0813">Transport</keyword>
<organism evidence="11 12">
    <name type="scientific">Trinickia caryophylli</name>
    <name type="common">Paraburkholderia caryophylli</name>
    <dbReference type="NCBI Taxonomy" id="28094"/>
    <lineage>
        <taxon>Bacteria</taxon>
        <taxon>Pseudomonadati</taxon>
        <taxon>Pseudomonadota</taxon>
        <taxon>Betaproteobacteria</taxon>
        <taxon>Burkholderiales</taxon>
        <taxon>Burkholderiaceae</taxon>
        <taxon>Trinickia</taxon>
    </lineage>
</organism>
<dbReference type="SUPFAM" id="SSF103473">
    <property type="entry name" value="MFS general substrate transporter"/>
    <property type="match status" value="1"/>
</dbReference>
<feature type="transmembrane region" description="Helical" evidence="10">
    <location>
        <begin position="218"/>
        <end position="237"/>
    </location>
</feature>
<feature type="transmembrane region" description="Helical" evidence="10">
    <location>
        <begin position="74"/>
        <end position="91"/>
    </location>
</feature>
<evidence type="ECO:0000256" key="5">
    <source>
        <dbReference type="ARBA" id="ARBA00022519"/>
    </source>
</evidence>
<evidence type="ECO:0000313" key="12">
    <source>
        <dbReference type="Proteomes" id="UP000192911"/>
    </source>
</evidence>
<evidence type="ECO:0000256" key="1">
    <source>
        <dbReference type="ARBA" id="ARBA00004429"/>
    </source>
</evidence>
<dbReference type="InterPro" id="IPR036259">
    <property type="entry name" value="MFS_trans_sf"/>
</dbReference>
<feature type="transmembrane region" description="Helical" evidence="10">
    <location>
        <begin position="134"/>
        <end position="157"/>
    </location>
</feature>
<dbReference type="GO" id="GO:0042128">
    <property type="term" value="P:nitrate assimilation"/>
    <property type="evidence" value="ECO:0007669"/>
    <property type="project" value="UniProtKB-UniRule"/>
</dbReference>
<dbReference type="OrthoDB" id="9771451at2"/>
<name>A0A1X7ELD5_TRICW</name>
<dbReference type="FunFam" id="1.20.1250.20:FF:000024">
    <property type="entry name" value="Nitrite extrusion protein NarK"/>
    <property type="match status" value="1"/>
</dbReference>
<dbReference type="GO" id="GO:0015113">
    <property type="term" value="F:nitrite transmembrane transporter activity"/>
    <property type="evidence" value="ECO:0007669"/>
    <property type="project" value="InterPro"/>
</dbReference>
<evidence type="ECO:0000256" key="7">
    <source>
        <dbReference type="ARBA" id="ARBA00022989"/>
    </source>
</evidence>
<accession>A0A1X7ELD5</accession>
<comment type="similarity">
    <text evidence="2 10">Belongs to the major facilitator superfamily. Nitrate/nitrite porter (TC 2.A.1.8) family.</text>
</comment>
<keyword evidence="8 10" id="KW-0534">Nitrate assimilation</keyword>
<evidence type="ECO:0000313" key="11">
    <source>
        <dbReference type="EMBL" id="SMF35946.1"/>
    </source>
</evidence>